<reference evidence="2" key="1">
    <citation type="submission" date="2016-11" db="EMBL/GenBank/DDBJ databases">
        <authorList>
            <person name="Varghese N."/>
            <person name="Submissions S."/>
        </authorList>
    </citation>
    <scope>NUCLEOTIDE SEQUENCE [LARGE SCALE GENOMIC DNA]</scope>
    <source>
        <strain evidence="2">DSM 44671</strain>
    </source>
</reference>
<accession>A0A1K1SDD8</accession>
<evidence type="ECO:0000313" key="1">
    <source>
        <dbReference type="EMBL" id="SFW82334.1"/>
    </source>
</evidence>
<dbReference type="Proteomes" id="UP000182740">
    <property type="component" value="Unassembled WGS sequence"/>
</dbReference>
<dbReference type="STRING" id="546364.SAMN04489730_5389"/>
<sequence length="94" mass="10922">MSEEESPAFTGFWRNVRNATKELPEPQRELLFACLWLGWLSTAEEAKLEGGFAESFTPERDDVPFTDEQAELLIGYHSAHEAVHMRPHLFRFIR</sequence>
<gene>
    <name evidence="1" type="ORF">SAMN04489730_5389</name>
</gene>
<evidence type="ECO:0000313" key="2">
    <source>
        <dbReference type="Proteomes" id="UP000182740"/>
    </source>
</evidence>
<dbReference type="OrthoDB" id="9940641at2"/>
<protein>
    <submittedName>
        <fullName evidence="1">Uncharacterized protein</fullName>
    </submittedName>
</protein>
<dbReference type="EMBL" id="FPJG01000006">
    <property type="protein sequence ID" value="SFW82334.1"/>
    <property type="molecule type" value="Genomic_DNA"/>
</dbReference>
<organism evidence="1 2">
    <name type="scientific">Amycolatopsis australiensis</name>
    <dbReference type="NCBI Taxonomy" id="546364"/>
    <lineage>
        <taxon>Bacteria</taxon>
        <taxon>Bacillati</taxon>
        <taxon>Actinomycetota</taxon>
        <taxon>Actinomycetes</taxon>
        <taxon>Pseudonocardiales</taxon>
        <taxon>Pseudonocardiaceae</taxon>
        <taxon>Amycolatopsis</taxon>
    </lineage>
</organism>
<keyword evidence="2" id="KW-1185">Reference proteome</keyword>
<name>A0A1K1SDD8_9PSEU</name>
<proteinExistence type="predicted"/>
<dbReference type="AlphaFoldDB" id="A0A1K1SDD8"/>
<dbReference type="RefSeq" id="WP_072478873.1">
    <property type="nucleotide sequence ID" value="NZ_FPJG01000006.1"/>
</dbReference>